<protein>
    <recommendedName>
        <fullName evidence="4">SCP domain-containing protein</fullName>
    </recommendedName>
</protein>
<dbReference type="PANTHER" id="PTHR31157">
    <property type="entry name" value="SCP DOMAIN-CONTAINING PROTEIN"/>
    <property type="match status" value="1"/>
</dbReference>
<keyword evidence="3" id="KW-1185">Reference proteome</keyword>
<feature type="compositionally biased region" description="Basic and acidic residues" evidence="1">
    <location>
        <begin position="1"/>
        <end position="13"/>
    </location>
</feature>
<proteinExistence type="predicted"/>
<gene>
    <name evidence="2" type="ORF">MNAB215_3608</name>
</gene>
<dbReference type="STRING" id="1841861.GCA_900157365_01928"/>
<sequence>MSDGFCDRRKGNDRQFPITATTDTTRRRERDMTEAHASLISWRARTGFEGGVADLPRLGIRLMAVTTLTVLATATAPVAGADNFRLNNGVVAHVYALQQLSGCPKELRSDPQLRQAAQWHTLDMLNDRSLDGDTGSDGSTPQDRALAAGYQGQVAETVSIDPASMAGSAFAANGIEVIRQWQSNPAYLAIMTSCANTQIGVWSENSLDRMIVVAVYGTGRR</sequence>
<accession>A0A2U3PCB7</accession>
<evidence type="ECO:0000256" key="1">
    <source>
        <dbReference type="SAM" id="MobiDB-lite"/>
    </source>
</evidence>
<evidence type="ECO:0008006" key="4">
    <source>
        <dbReference type="Google" id="ProtNLM"/>
    </source>
</evidence>
<organism evidence="2 3">
    <name type="scientific">Mycobacterium numidiamassiliense</name>
    <dbReference type="NCBI Taxonomy" id="1841861"/>
    <lineage>
        <taxon>Bacteria</taxon>
        <taxon>Bacillati</taxon>
        <taxon>Actinomycetota</taxon>
        <taxon>Actinomycetes</taxon>
        <taxon>Mycobacteriales</taxon>
        <taxon>Mycobacteriaceae</taxon>
        <taxon>Mycobacterium</taxon>
    </lineage>
</organism>
<name>A0A2U3PCB7_9MYCO</name>
<dbReference type="CDD" id="cd05379">
    <property type="entry name" value="CAP_bacterial"/>
    <property type="match status" value="1"/>
</dbReference>
<dbReference type="InterPro" id="IPR035940">
    <property type="entry name" value="CAP_sf"/>
</dbReference>
<feature type="region of interest" description="Disordered" evidence="1">
    <location>
        <begin position="1"/>
        <end position="32"/>
    </location>
</feature>
<dbReference type="EMBL" id="FUEZ01000004">
    <property type="protein sequence ID" value="SPM41403.1"/>
    <property type="molecule type" value="Genomic_DNA"/>
</dbReference>
<dbReference type="AlphaFoldDB" id="A0A2U3PCB7"/>
<evidence type="ECO:0000313" key="2">
    <source>
        <dbReference type="EMBL" id="SPM41403.1"/>
    </source>
</evidence>
<dbReference type="PANTHER" id="PTHR31157:SF1">
    <property type="entry name" value="SCP DOMAIN-CONTAINING PROTEIN"/>
    <property type="match status" value="1"/>
</dbReference>
<dbReference type="Gene3D" id="3.40.33.10">
    <property type="entry name" value="CAP"/>
    <property type="match status" value="1"/>
</dbReference>
<evidence type="ECO:0000313" key="3">
    <source>
        <dbReference type="Proteomes" id="UP000240424"/>
    </source>
</evidence>
<reference evidence="2 3" key="1">
    <citation type="submission" date="2017-01" db="EMBL/GenBank/DDBJ databases">
        <authorList>
            <consortium name="Urmite Genomes"/>
        </authorList>
    </citation>
    <scope>NUCLEOTIDE SEQUENCE [LARGE SCALE GENOMIC DNA]</scope>
    <source>
        <strain evidence="2 3">AB215</strain>
    </source>
</reference>
<dbReference type="Proteomes" id="UP000240424">
    <property type="component" value="Unassembled WGS sequence"/>
</dbReference>